<feature type="region of interest" description="Disordered" evidence="1">
    <location>
        <begin position="34"/>
        <end position="103"/>
    </location>
</feature>
<name>A0ABM5JG12_DRORH</name>
<feature type="compositionally biased region" description="Low complexity" evidence="1">
    <location>
        <begin position="154"/>
        <end position="172"/>
    </location>
</feature>
<accession>A0ABM5JG12</accession>
<feature type="compositionally biased region" description="Polar residues" evidence="1">
    <location>
        <begin position="173"/>
        <end position="182"/>
    </location>
</feature>
<feature type="compositionally biased region" description="Polar residues" evidence="1">
    <location>
        <begin position="85"/>
        <end position="99"/>
    </location>
</feature>
<reference evidence="2" key="2">
    <citation type="submission" date="2025-05" db="UniProtKB">
        <authorList>
            <consortium name="EnsemblMetazoa"/>
        </authorList>
    </citation>
    <scope>IDENTIFICATION</scope>
</reference>
<evidence type="ECO:0000256" key="1">
    <source>
        <dbReference type="SAM" id="MobiDB-lite"/>
    </source>
</evidence>
<proteinExistence type="predicted"/>
<dbReference type="Proteomes" id="UP001652680">
    <property type="component" value="Unassembled WGS sequence"/>
</dbReference>
<evidence type="ECO:0000313" key="3">
    <source>
        <dbReference type="Proteomes" id="UP001652680"/>
    </source>
</evidence>
<dbReference type="EnsemblMetazoa" id="XM_044461824.1">
    <property type="protein sequence ID" value="XP_044317759.1"/>
    <property type="gene ID" value="LOC123038131"/>
</dbReference>
<protein>
    <submittedName>
        <fullName evidence="2">Uncharacterized protein</fullName>
    </submittedName>
</protein>
<feature type="compositionally biased region" description="Polar residues" evidence="1">
    <location>
        <begin position="34"/>
        <end position="47"/>
    </location>
</feature>
<sequence>MSEPDFNISGTVAEAQRKMSNALNASLKRFSSVYASTSSNARQPQDLSSDETVADDEDWWTPRPSSNKRRLDSKSPDGNRKVQRSSKSPKPTESVNRFSELSDMDAEDDLPLASLVVSHNSSDGANITNTSNINDNHENSTNIIENSNIISNNISSSNNGNNNTTSTSNSGNRNPDQLTGNKETSRNQKPPPIVIKIFESLNGLIRSTDKIVHPTKYSIKCHPDNSVSILAADSDAYRAITKSLTIKRCHTWQLKEERSFRIVIRGVHYTIPDEDIKESLTSLGHNVRFY</sequence>
<feature type="compositionally biased region" description="Basic and acidic residues" evidence="1">
    <location>
        <begin position="69"/>
        <end position="80"/>
    </location>
</feature>
<feature type="region of interest" description="Disordered" evidence="1">
    <location>
        <begin position="154"/>
        <end position="191"/>
    </location>
</feature>
<feature type="compositionally biased region" description="Acidic residues" evidence="1">
    <location>
        <begin position="48"/>
        <end position="59"/>
    </location>
</feature>
<evidence type="ECO:0000313" key="2">
    <source>
        <dbReference type="EnsemblMetazoa" id="XP_044317759.1"/>
    </source>
</evidence>
<dbReference type="GeneID" id="123038131"/>
<keyword evidence="3" id="KW-1185">Reference proteome</keyword>
<organism evidence="2 3">
    <name type="scientific">Drosophila rhopaloa</name>
    <name type="common">Fruit fly</name>
    <dbReference type="NCBI Taxonomy" id="1041015"/>
    <lineage>
        <taxon>Eukaryota</taxon>
        <taxon>Metazoa</taxon>
        <taxon>Ecdysozoa</taxon>
        <taxon>Arthropoda</taxon>
        <taxon>Hexapoda</taxon>
        <taxon>Insecta</taxon>
        <taxon>Pterygota</taxon>
        <taxon>Neoptera</taxon>
        <taxon>Endopterygota</taxon>
        <taxon>Diptera</taxon>
        <taxon>Brachycera</taxon>
        <taxon>Muscomorpha</taxon>
        <taxon>Ephydroidea</taxon>
        <taxon>Drosophilidae</taxon>
        <taxon>Drosophila</taxon>
        <taxon>Sophophora</taxon>
    </lineage>
</organism>
<dbReference type="RefSeq" id="XP_044317759.1">
    <property type="nucleotide sequence ID" value="XM_044461824.1"/>
</dbReference>
<reference evidence="3" key="1">
    <citation type="journal article" date="2021" name="Elife">
        <title>Highly contiguous assemblies of 101 drosophilid genomes.</title>
        <authorList>
            <person name="Kim B.Y."/>
            <person name="Wang J.R."/>
            <person name="Miller D.E."/>
            <person name="Barmina O."/>
            <person name="Delaney E."/>
            <person name="Thompson A."/>
            <person name="Comeault A.A."/>
            <person name="Peede D."/>
            <person name="D'Agostino E.R."/>
            <person name="Pelaez J."/>
            <person name="Aguilar J.M."/>
            <person name="Haji D."/>
            <person name="Matsunaga T."/>
            <person name="Armstrong E.E."/>
            <person name="Zych M."/>
            <person name="Ogawa Y."/>
            <person name="Stamenkovic-Radak M."/>
            <person name="Jelic M."/>
            <person name="Veselinovic M.S."/>
            <person name="Tanaskovic M."/>
            <person name="Eric P."/>
            <person name="Gao J.J."/>
            <person name="Katoh T.K."/>
            <person name="Toda M.J."/>
            <person name="Watabe H."/>
            <person name="Watada M."/>
            <person name="Davis J.S."/>
            <person name="Moyle L.C."/>
            <person name="Manoli G."/>
            <person name="Bertolini E."/>
            <person name="Kostal V."/>
            <person name="Hawley R.S."/>
            <person name="Takahashi A."/>
            <person name="Jones C.D."/>
            <person name="Price D.K."/>
            <person name="Whiteman N."/>
            <person name="Kopp A."/>
            <person name="Matute D.R."/>
            <person name="Petrov D.A."/>
        </authorList>
    </citation>
    <scope>NUCLEOTIDE SEQUENCE [LARGE SCALE GENOMIC DNA]</scope>
</reference>